<dbReference type="Gene3D" id="3.30.70.1230">
    <property type="entry name" value="Nucleotide cyclase"/>
    <property type="match status" value="1"/>
</dbReference>
<evidence type="ECO:0000259" key="1">
    <source>
        <dbReference type="PROSITE" id="PS50125"/>
    </source>
</evidence>
<comment type="caution">
    <text evidence="2">The sequence shown here is derived from an EMBL/GenBank/DDBJ whole genome shotgun (WGS) entry which is preliminary data.</text>
</comment>
<name>A0ABU4VH78_9ACTN</name>
<organism evidence="2 3">
    <name type="scientific">Patulibacter brassicae</name>
    <dbReference type="NCBI Taxonomy" id="1705717"/>
    <lineage>
        <taxon>Bacteria</taxon>
        <taxon>Bacillati</taxon>
        <taxon>Actinomycetota</taxon>
        <taxon>Thermoleophilia</taxon>
        <taxon>Solirubrobacterales</taxon>
        <taxon>Patulibacteraceae</taxon>
        <taxon>Patulibacter</taxon>
    </lineage>
</organism>
<dbReference type="InterPro" id="IPR001054">
    <property type="entry name" value="A/G_cyclase"/>
</dbReference>
<feature type="domain" description="Guanylate cyclase" evidence="1">
    <location>
        <begin position="181"/>
        <end position="289"/>
    </location>
</feature>
<dbReference type="SUPFAM" id="SSF55073">
    <property type="entry name" value="Nucleotide cyclase"/>
    <property type="match status" value="1"/>
</dbReference>
<gene>
    <name evidence="2" type="ORF">SK069_04165</name>
</gene>
<reference evidence="2 3" key="1">
    <citation type="submission" date="2023-11" db="EMBL/GenBank/DDBJ databases">
        <authorList>
            <person name="Xu M."/>
            <person name="Jiang T."/>
        </authorList>
    </citation>
    <scope>NUCLEOTIDE SEQUENCE [LARGE SCALE GENOMIC DNA]</scope>
    <source>
        <strain evidence="2 3">SD</strain>
    </source>
</reference>
<keyword evidence="3" id="KW-1185">Reference proteome</keyword>
<dbReference type="EMBL" id="JAXAVX010000001">
    <property type="protein sequence ID" value="MDX8150780.1"/>
    <property type="molecule type" value="Genomic_DNA"/>
</dbReference>
<dbReference type="PROSITE" id="PS50125">
    <property type="entry name" value="GUANYLATE_CYCLASE_2"/>
    <property type="match status" value="1"/>
</dbReference>
<proteinExistence type="predicted"/>
<dbReference type="RefSeq" id="WP_319952923.1">
    <property type="nucleotide sequence ID" value="NZ_JAXAVX010000001.1"/>
</dbReference>
<dbReference type="Proteomes" id="UP001277761">
    <property type="component" value="Unassembled WGS sequence"/>
</dbReference>
<evidence type="ECO:0000313" key="3">
    <source>
        <dbReference type="Proteomes" id="UP001277761"/>
    </source>
</evidence>
<sequence length="337" mass="35467">MSDEDAAGLAAELAAVLERRLGLGDDRHGGARQAISRVLHALEDAGLVTGRGGELSPQAAATLRRAGFDDVRREVVERELASLLRQRSVARIPTEALPTLVQAYVRAMSRIVSAEVPIVRDELRRLPAAERPARLEATLEGLHGMGAAGFQLFHRLGLHESLRVALAGDALEEATASPERTIAMVDLVGSTAYLRQVGEPELEALVDGLFEATQNAVVGRPVQVVKYVGDGVFLSGTDTVAVAAVAVELVARLQAALPLAARGGLARGPVVERAGDLFGMAVNASHALAKAARPGRVLAGEDAARRLPPAARGRLREVELPHASLGVQRVASVRADL</sequence>
<evidence type="ECO:0000313" key="2">
    <source>
        <dbReference type="EMBL" id="MDX8150780.1"/>
    </source>
</evidence>
<protein>
    <recommendedName>
        <fullName evidence="1">Guanylate cyclase domain-containing protein</fullName>
    </recommendedName>
</protein>
<accession>A0ABU4VH78</accession>
<dbReference type="InterPro" id="IPR029787">
    <property type="entry name" value="Nucleotide_cyclase"/>
</dbReference>